<sequence>MSTDDEHTEKDLDLIGAKRGVWLVKVPKYIANRWDKAPGDIEVGRVKILKTPGQGREVSLTLPPAILDLKDAGEENIPEKHRLSVSEITQPTGVFSQTIPDSTDSAIPGSSGLRMEGKIIQKLDCSPYADDNYMKLKSDSIRKAAMSARQTQHLNKIVQTYKPVSDHQHNIEHMERKKAEGKRTRDDKEAVLEVLFAAFEKHQYYNIKDLVKLTNQPIRYLKEILTEVCNYISRNPHKNMWALKPEYHHYKKQQAETEKDVSGTE</sequence>
<name>A0A8K0C890_IGNLU</name>
<keyword evidence="6 9" id="KW-0804">Transcription</keyword>
<dbReference type="Pfam" id="PF02270">
    <property type="entry name" value="TFIIF_beta"/>
    <property type="match status" value="1"/>
</dbReference>
<dbReference type="SUPFAM" id="SSF50916">
    <property type="entry name" value="Rap30/74 interaction domains"/>
    <property type="match status" value="1"/>
</dbReference>
<evidence type="ECO:0000256" key="7">
    <source>
        <dbReference type="ARBA" id="ARBA00023242"/>
    </source>
</evidence>
<comment type="similarity">
    <text evidence="2 9">Belongs to the TFIIF beta subunit family.</text>
</comment>
<evidence type="ECO:0000256" key="3">
    <source>
        <dbReference type="ARBA" id="ARBA00020815"/>
    </source>
</evidence>
<dbReference type="Pfam" id="PF17683">
    <property type="entry name" value="TFIIF_beta_N"/>
    <property type="match status" value="1"/>
</dbReference>
<organism evidence="12 13">
    <name type="scientific">Ignelater luminosus</name>
    <name type="common">Cucubano</name>
    <name type="synonym">Pyrophorus luminosus</name>
    <dbReference type="NCBI Taxonomy" id="2038154"/>
    <lineage>
        <taxon>Eukaryota</taxon>
        <taxon>Metazoa</taxon>
        <taxon>Ecdysozoa</taxon>
        <taxon>Arthropoda</taxon>
        <taxon>Hexapoda</taxon>
        <taxon>Insecta</taxon>
        <taxon>Pterygota</taxon>
        <taxon>Neoptera</taxon>
        <taxon>Endopterygota</taxon>
        <taxon>Coleoptera</taxon>
        <taxon>Polyphaga</taxon>
        <taxon>Elateriformia</taxon>
        <taxon>Elateroidea</taxon>
        <taxon>Elateridae</taxon>
        <taxon>Agrypninae</taxon>
        <taxon>Pyrophorini</taxon>
        <taxon>Ignelater</taxon>
    </lineage>
</organism>
<dbReference type="GO" id="GO:0006367">
    <property type="term" value="P:transcription initiation at RNA polymerase II promoter"/>
    <property type="evidence" value="ECO:0007669"/>
    <property type="project" value="UniProtKB-UniRule"/>
</dbReference>
<gene>
    <name evidence="12" type="ORF">ILUMI_27281</name>
</gene>
<dbReference type="GO" id="GO:0005674">
    <property type="term" value="C:transcription factor TFIIF complex"/>
    <property type="evidence" value="ECO:0007669"/>
    <property type="project" value="InterPro"/>
</dbReference>
<dbReference type="OrthoDB" id="26094at2759"/>
<keyword evidence="13" id="KW-1185">Reference proteome</keyword>
<reference evidence="12" key="1">
    <citation type="submission" date="2019-08" db="EMBL/GenBank/DDBJ databases">
        <title>The genome of the North American firefly Photinus pyralis.</title>
        <authorList>
            <consortium name="Photinus pyralis genome working group"/>
            <person name="Fallon T.R."/>
            <person name="Sander Lower S.E."/>
            <person name="Weng J.-K."/>
        </authorList>
    </citation>
    <scope>NUCLEOTIDE SEQUENCE</scope>
    <source>
        <strain evidence="12">TRF0915ILg1</strain>
        <tissue evidence="12">Whole body</tissue>
    </source>
</reference>
<evidence type="ECO:0000259" key="11">
    <source>
        <dbReference type="Pfam" id="PF17683"/>
    </source>
</evidence>
<accession>A0A8K0C890</accession>
<evidence type="ECO:0000259" key="10">
    <source>
        <dbReference type="Pfam" id="PF02270"/>
    </source>
</evidence>
<dbReference type="InterPro" id="IPR040504">
    <property type="entry name" value="TFIIF_beta_N"/>
</dbReference>
<dbReference type="PIRSF" id="PIRSF015849">
    <property type="entry name" value="TFIIF-beta"/>
    <property type="match status" value="1"/>
</dbReference>
<comment type="subcellular location">
    <subcellularLocation>
        <location evidence="1 9">Nucleus</location>
    </subcellularLocation>
</comment>
<dbReference type="AlphaFoldDB" id="A0A8K0C890"/>
<comment type="caution">
    <text evidence="12">The sequence shown here is derived from an EMBL/GenBank/DDBJ whole genome shotgun (WGS) entry which is preliminary data.</text>
</comment>
<dbReference type="PANTHER" id="PTHR10445:SF0">
    <property type="entry name" value="GENERAL TRANSCRIPTION FACTOR IIF SUBUNIT 2"/>
    <property type="match status" value="1"/>
</dbReference>
<evidence type="ECO:0000256" key="5">
    <source>
        <dbReference type="ARBA" id="ARBA00023125"/>
    </source>
</evidence>
<dbReference type="EMBL" id="VTPC01091260">
    <property type="protein sequence ID" value="KAF2878890.1"/>
    <property type="molecule type" value="Genomic_DNA"/>
</dbReference>
<evidence type="ECO:0000256" key="4">
    <source>
        <dbReference type="ARBA" id="ARBA00023015"/>
    </source>
</evidence>
<keyword evidence="7 9" id="KW-0539">Nucleus</keyword>
<evidence type="ECO:0000313" key="12">
    <source>
        <dbReference type="EMBL" id="KAF2878890.1"/>
    </source>
</evidence>
<dbReference type="Proteomes" id="UP000801492">
    <property type="component" value="Unassembled WGS sequence"/>
</dbReference>
<feature type="domain" description="TFIIF beta subunit N-terminal" evidence="11">
    <location>
        <begin position="19"/>
        <end position="112"/>
    </location>
</feature>
<evidence type="ECO:0000256" key="1">
    <source>
        <dbReference type="ARBA" id="ARBA00004123"/>
    </source>
</evidence>
<dbReference type="InterPro" id="IPR003196">
    <property type="entry name" value="TFIIF_beta"/>
</dbReference>
<feature type="domain" description="TFIIF beta subunit HTH" evidence="10">
    <location>
        <begin position="185"/>
        <end position="247"/>
    </location>
</feature>
<comment type="function">
    <text evidence="9">TFIIF is a general transcription initiation factor that binds to RNA polymerase II and helps to recruit it to the initiation complex in collaboration with TFIIB.</text>
</comment>
<dbReference type="Gene3D" id="1.10.10.10">
    <property type="entry name" value="Winged helix-like DNA-binding domain superfamily/Winged helix DNA-binding domain"/>
    <property type="match status" value="1"/>
</dbReference>
<keyword evidence="5 9" id="KW-0238">DNA-binding</keyword>
<dbReference type="InterPro" id="IPR011039">
    <property type="entry name" value="TFIIF_interaction"/>
</dbReference>
<proteinExistence type="inferred from homology"/>
<keyword evidence="4 9" id="KW-0805">Transcription regulation</keyword>
<dbReference type="FunFam" id="1.10.10.10:FF:000035">
    <property type="entry name" value="General transcription factor IIF subunit 2"/>
    <property type="match status" value="1"/>
</dbReference>
<evidence type="ECO:0000256" key="6">
    <source>
        <dbReference type="ARBA" id="ARBA00023163"/>
    </source>
</evidence>
<protein>
    <recommendedName>
        <fullName evidence="3 9">General transcription factor IIF subunit 2</fullName>
    </recommendedName>
    <alternativeName>
        <fullName evidence="8 9">Transcription initiation factor IIF subunit beta</fullName>
    </alternativeName>
</protein>
<evidence type="ECO:0000256" key="8">
    <source>
        <dbReference type="ARBA" id="ARBA00033388"/>
    </source>
</evidence>
<evidence type="ECO:0000256" key="2">
    <source>
        <dbReference type="ARBA" id="ARBA00009543"/>
    </source>
</evidence>
<dbReference type="SUPFAM" id="SSF46785">
    <property type="entry name" value="Winged helix' DNA-binding domain"/>
    <property type="match status" value="1"/>
</dbReference>
<dbReference type="GO" id="GO:0006368">
    <property type="term" value="P:transcription elongation by RNA polymerase II"/>
    <property type="evidence" value="ECO:0007669"/>
    <property type="project" value="UniProtKB-ARBA"/>
</dbReference>
<dbReference type="InterPro" id="IPR036388">
    <property type="entry name" value="WH-like_DNA-bd_sf"/>
</dbReference>
<dbReference type="PANTHER" id="PTHR10445">
    <property type="entry name" value="GENERAL TRANSCRIPTION FACTOR IIF SUBUNIT 2"/>
    <property type="match status" value="1"/>
</dbReference>
<dbReference type="InterPro" id="IPR036390">
    <property type="entry name" value="WH_DNA-bd_sf"/>
</dbReference>
<evidence type="ECO:0000313" key="13">
    <source>
        <dbReference type="Proteomes" id="UP000801492"/>
    </source>
</evidence>
<evidence type="ECO:0000256" key="9">
    <source>
        <dbReference type="PIRNR" id="PIRNR015849"/>
    </source>
</evidence>
<dbReference type="InterPro" id="IPR040450">
    <property type="entry name" value="TFIIF_beta_HTH"/>
</dbReference>
<dbReference type="GO" id="GO:0003677">
    <property type="term" value="F:DNA binding"/>
    <property type="evidence" value="ECO:0007669"/>
    <property type="project" value="UniProtKB-UniRule"/>
</dbReference>
<dbReference type="CDD" id="cd07980">
    <property type="entry name" value="TFIIF_beta"/>
    <property type="match status" value="1"/>
</dbReference>